<dbReference type="RefSeq" id="WP_189112550.1">
    <property type="nucleotide sequence ID" value="NZ_BMQC01000001.1"/>
</dbReference>
<reference evidence="2" key="1">
    <citation type="journal article" date="2014" name="Int. J. Syst. Evol. Microbiol.">
        <title>Complete genome sequence of Corynebacterium casei LMG S-19264T (=DSM 44701T), isolated from a smear-ripened cheese.</title>
        <authorList>
            <consortium name="US DOE Joint Genome Institute (JGI-PGF)"/>
            <person name="Walter F."/>
            <person name="Albersmeier A."/>
            <person name="Kalinowski J."/>
            <person name="Ruckert C."/>
        </authorList>
    </citation>
    <scope>NUCLEOTIDE SEQUENCE</scope>
    <source>
        <strain evidence="2">JCM 3091</strain>
    </source>
</reference>
<dbReference type="AlphaFoldDB" id="A0A8J3BI96"/>
<evidence type="ECO:0000256" key="1">
    <source>
        <dbReference type="SAM" id="MobiDB-lite"/>
    </source>
</evidence>
<feature type="region of interest" description="Disordered" evidence="1">
    <location>
        <begin position="164"/>
        <end position="190"/>
    </location>
</feature>
<keyword evidence="3" id="KW-1185">Reference proteome</keyword>
<feature type="compositionally biased region" description="Polar residues" evidence="1">
    <location>
        <begin position="164"/>
        <end position="173"/>
    </location>
</feature>
<sequence>MDTTTHKITGLRRALRTVAGGVAVAAAVVAVAPAPAAARPGAGEMTFGEVLWRGETLDSECNTTPGKVSLRSDGTVAADWTPTDWKVPNANGPRYIHGCFLVISVTTPAGYTWAVDAPVARGTLKKSEGGLQASVKVQATVGMLQSTSNGMDWRPYEPGSRATYSLTDQSSPSEGPWVTQPVGDQSAVSRPCNTTKDLRLLIYTQYLVTVAGQKPTHFTNDGGGQPNVQARLKLAPC</sequence>
<protein>
    <submittedName>
        <fullName evidence="2">Uncharacterized protein</fullName>
    </submittedName>
</protein>
<accession>A0A8J3BI96</accession>
<dbReference type="Proteomes" id="UP000662200">
    <property type="component" value="Unassembled WGS sequence"/>
</dbReference>
<organism evidence="2 3">
    <name type="scientific">Pilimelia terevasa</name>
    <dbReference type="NCBI Taxonomy" id="53372"/>
    <lineage>
        <taxon>Bacteria</taxon>
        <taxon>Bacillati</taxon>
        <taxon>Actinomycetota</taxon>
        <taxon>Actinomycetes</taxon>
        <taxon>Micromonosporales</taxon>
        <taxon>Micromonosporaceae</taxon>
        <taxon>Pilimelia</taxon>
    </lineage>
</organism>
<comment type="caution">
    <text evidence="2">The sequence shown here is derived from an EMBL/GenBank/DDBJ whole genome shotgun (WGS) entry which is preliminary data.</text>
</comment>
<name>A0A8J3BI96_9ACTN</name>
<dbReference type="EMBL" id="BMQC01000001">
    <property type="protein sequence ID" value="GGK16126.1"/>
    <property type="molecule type" value="Genomic_DNA"/>
</dbReference>
<proteinExistence type="predicted"/>
<gene>
    <name evidence="2" type="ORF">GCM10010124_05940</name>
</gene>
<evidence type="ECO:0000313" key="2">
    <source>
        <dbReference type="EMBL" id="GGK16126.1"/>
    </source>
</evidence>
<reference evidence="2" key="2">
    <citation type="submission" date="2020-09" db="EMBL/GenBank/DDBJ databases">
        <authorList>
            <person name="Sun Q."/>
            <person name="Ohkuma M."/>
        </authorList>
    </citation>
    <scope>NUCLEOTIDE SEQUENCE</scope>
    <source>
        <strain evidence="2">JCM 3091</strain>
    </source>
</reference>
<evidence type="ECO:0000313" key="3">
    <source>
        <dbReference type="Proteomes" id="UP000662200"/>
    </source>
</evidence>